<evidence type="ECO:0008006" key="3">
    <source>
        <dbReference type="Google" id="ProtNLM"/>
    </source>
</evidence>
<organism evidence="1 2">
    <name type="scientific">Kryptolebias marmoratus</name>
    <name type="common">Mangrove killifish</name>
    <name type="synonym">Rivulus marmoratus</name>
    <dbReference type="NCBI Taxonomy" id="37003"/>
    <lineage>
        <taxon>Eukaryota</taxon>
        <taxon>Metazoa</taxon>
        <taxon>Chordata</taxon>
        <taxon>Craniata</taxon>
        <taxon>Vertebrata</taxon>
        <taxon>Euteleostomi</taxon>
        <taxon>Actinopterygii</taxon>
        <taxon>Neopterygii</taxon>
        <taxon>Teleostei</taxon>
        <taxon>Neoteleostei</taxon>
        <taxon>Acanthomorphata</taxon>
        <taxon>Ovalentaria</taxon>
        <taxon>Atherinomorphae</taxon>
        <taxon>Cyprinodontiformes</taxon>
        <taxon>Rivulidae</taxon>
        <taxon>Kryptolebias</taxon>
    </lineage>
</organism>
<reference evidence="1" key="1">
    <citation type="submission" date="2025-08" db="UniProtKB">
        <authorList>
            <consortium name="Ensembl"/>
        </authorList>
    </citation>
    <scope>IDENTIFICATION</scope>
</reference>
<dbReference type="InterPro" id="IPR036388">
    <property type="entry name" value="WH-like_DNA-bd_sf"/>
</dbReference>
<dbReference type="InterPro" id="IPR009057">
    <property type="entry name" value="Homeodomain-like_sf"/>
</dbReference>
<dbReference type="Ensembl" id="ENSKMAT00000017732.1">
    <property type="protein sequence ID" value="ENSKMAP00000017490.1"/>
    <property type="gene ID" value="ENSKMAG00000013038.1"/>
</dbReference>
<dbReference type="Proteomes" id="UP000264800">
    <property type="component" value="Unplaced"/>
</dbReference>
<accession>A0A3Q3AMG8</accession>
<reference evidence="1" key="2">
    <citation type="submission" date="2025-09" db="UniProtKB">
        <authorList>
            <consortium name="Ensembl"/>
        </authorList>
    </citation>
    <scope>IDENTIFICATION</scope>
</reference>
<dbReference type="InterPro" id="IPR036397">
    <property type="entry name" value="RNaseH_sf"/>
</dbReference>
<proteinExistence type="predicted"/>
<protein>
    <recommendedName>
        <fullName evidence="3">Tc1-like transposase DDE domain-containing protein</fullName>
    </recommendedName>
</protein>
<name>A0A3Q3AMG8_KRYMA</name>
<dbReference type="Gene3D" id="3.30.420.10">
    <property type="entry name" value="Ribonuclease H-like superfamily/Ribonuclease H"/>
    <property type="match status" value="1"/>
</dbReference>
<dbReference type="GO" id="GO:0003676">
    <property type="term" value="F:nucleic acid binding"/>
    <property type="evidence" value="ECO:0007669"/>
    <property type="project" value="InterPro"/>
</dbReference>
<evidence type="ECO:0000313" key="2">
    <source>
        <dbReference type="Proteomes" id="UP000264800"/>
    </source>
</evidence>
<sequence>MSIEKKERIIKLLKEGKSSHSVAQDVGCSQSAVSKIWTKYKQHGKVGKGKHTVRPRKTSKRLDRKLKAICLENRKCTTKQMRNKWEETGKKTRLQWAKERQLRTVDDWMKVIFSYESQIYIGQGDDAGTLVWCRSNEIYADDCLKTTCKFPQSLMIWGCMSGKGTGEMAVITCLINAQVYIDILDTFLIPSIERMFGDDEIIFQDDSASCHRAKTVKTFLDERHISICTFYYTTFL</sequence>
<evidence type="ECO:0000313" key="1">
    <source>
        <dbReference type="Ensembl" id="ENSKMAP00000017490.1"/>
    </source>
</evidence>
<dbReference type="SUPFAM" id="SSF46689">
    <property type="entry name" value="Homeodomain-like"/>
    <property type="match status" value="1"/>
</dbReference>
<dbReference type="GeneTree" id="ENSGT01150000286933"/>
<dbReference type="STRING" id="37003.ENSKMAP00000017490"/>
<dbReference type="OMA" id="ERHISIC"/>
<dbReference type="Gene3D" id="1.10.10.10">
    <property type="entry name" value="Winged helix-like DNA-binding domain superfamily/Winged helix DNA-binding domain"/>
    <property type="match status" value="1"/>
</dbReference>
<keyword evidence="2" id="KW-1185">Reference proteome</keyword>
<dbReference type="AlphaFoldDB" id="A0A3Q3AMG8"/>